<evidence type="ECO:0000313" key="4">
    <source>
        <dbReference type="EMBL" id="GKV27863.1"/>
    </source>
</evidence>
<feature type="repeat" description="PPR" evidence="3">
    <location>
        <begin position="118"/>
        <end position="152"/>
    </location>
</feature>
<dbReference type="AlphaFoldDB" id="A0AAV5KTX3"/>
<evidence type="ECO:0000313" key="5">
    <source>
        <dbReference type="Proteomes" id="UP001054252"/>
    </source>
</evidence>
<feature type="repeat" description="PPR" evidence="3">
    <location>
        <begin position="188"/>
        <end position="222"/>
    </location>
</feature>
<dbReference type="PANTHER" id="PTHR47941">
    <property type="entry name" value="PENTATRICOPEPTIDE REPEAT-CONTAINING PROTEIN 3, MITOCHONDRIAL"/>
    <property type="match status" value="1"/>
</dbReference>
<evidence type="ECO:0008006" key="6">
    <source>
        <dbReference type="Google" id="ProtNLM"/>
    </source>
</evidence>
<protein>
    <recommendedName>
        <fullName evidence="6">Pentatricopeptide repeat-containing protein</fullName>
    </recommendedName>
</protein>
<name>A0AAV5KTX3_9ROSI</name>
<reference evidence="4 5" key="1">
    <citation type="journal article" date="2021" name="Commun. Biol.">
        <title>The genome of Shorea leprosula (Dipterocarpaceae) highlights the ecological relevance of drought in aseasonal tropical rainforests.</title>
        <authorList>
            <person name="Ng K.K.S."/>
            <person name="Kobayashi M.J."/>
            <person name="Fawcett J.A."/>
            <person name="Hatakeyama M."/>
            <person name="Paape T."/>
            <person name="Ng C.H."/>
            <person name="Ang C.C."/>
            <person name="Tnah L.H."/>
            <person name="Lee C.T."/>
            <person name="Nishiyama T."/>
            <person name="Sese J."/>
            <person name="O'Brien M.J."/>
            <person name="Copetti D."/>
            <person name="Mohd Noor M.I."/>
            <person name="Ong R.C."/>
            <person name="Putra M."/>
            <person name="Sireger I.Z."/>
            <person name="Indrioko S."/>
            <person name="Kosugi Y."/>
            <person name="Izuno A."/>
            <person name="Isagi Y."/>
            <person name="Lee S.L."/>
            <person name="Shimizu K.K."/>
        </authorList>
    </citation>
    <scope>NUCLEOTIDE SEQUENCE [LARGE SCALE GENOMIC DNA]</scope>
    <source>
        <strain evidence="4">214</strain>
    </source>
</reference>
<keyword evidence="5" id="KW-1185">Reference proteome</keyword>
<dbReference type="NCBIfam" id="TIGR00756">
    <property type="entry name" value="PPR"/>
    <property type="match status" value="4"/>
</dbReference>
<evidence type="ECO:0000256" key="1">
    <source>
        <dbReference type="ARBA" id="ARBA00007626"/>
    </source>
</evidence>
<dbReference type="Pfam" id="PF13041">
    <property type="entry name" value="PPR_2"/>
    <property type="match status" value="2"/>
</dbReference>
<organism evidence="4 5">
    <name type="scientific">Rubroshorea leprosula</name>
    <dbReference type="NCBI Taxonomy" id="152421"/>
    <lineage>
        <taxon>Eukaryota</taxon>
        <taxon>Viridiplantae</taxon>
        <taxon>Streptophyta</taxon>
        <taxon>Embryophyta</taxon>
        <taxon>Tracheophyta</taxon>
        <taxon>Spermatophyta</taxon>
        <taxon>Magnoliopsida</taxon>
        <taxon>eudicotyledons</taxon>
        <taxon>Gunneridae</taxon>
        <taxon>Pentapetalae</taxon>
        <taxon>rosids</taxon>
        <taxon>malvids</taxon>
        <taxon>Malvales</taxon>
        <taxon>Dipterocarpaceae</taxon>
        <taxon>Rubroshorea</taxon>
    </lineage>
</organism>
<dbReference type="InterPro" id="IPR011990">
    <property type="entry name" value="TPR-like_helical_dom_sf"/>
</dbReference>
<accession>A0AAV5KTX3</accession>
<feature type="repeat" description="PPR" evidence="3">
    <location>
        <begin position="153"/>
        <end position="187"/>
    </location>
</feature>
<gene>
    <name evidence="4" type="ORF">SLEP1_g36983</name>
</gene>
<dbReference type="Pfam" id="PF01535">
    <property type="entry name" value="PPR"/>
    <property type="match status" value="1"/>
</dbReference>
<dbReference type="EMBL" id="BPVZ01000077">
    <property type="protein sequence ID" value="GKV27863.1"/>
    <property type="molecule type" value="Genomic_DNA"/>
</dbReference>
<dbReference type="Gene3D" id="1.25.40.10">
    <property type="entry name" value="Tetratricopeptide repeat domain"/>
    <property type="match status" value="2"/>
</dbReference>
<sequence>MRSWRIALSASATSSAWTSVAQLAEMGNTKSALFTLLSSFNTLTHGSTEFKKSLRNKVIHEFDKTDDALTLFNEMPRSCPYPSLVEFDQPLTVVVRMKNYEATVSLCKLMELEGYIHNGFSLSILINCFCHLGLVNFGFSTLGKMFELGFDPDVITFNTLINGSCVEGKVCESRRVFDDMVWDGFHPDLITYSTLVNGLCNIGKSGEAVRLMKRMEEGGFLPNIVIYGTVIDRLCKDGLIIEALKLFSEMIDKGIILDVFICSSLIQAMCGSRKWKVAKSSLDELVGRSNLMLSPII</sequence>
<dbReference type="InterPro" id="IPR002885">
    <property type="entry name" value="PPR_rpt"/>
</dbReference>
<keyword evidence="2" id="KW-0677">Repeat</keyword>
<feature type="repeat" description="PPR" evidence="3">
    <location>
        <begin position="223"/>
        <end position="257"/>
    </location>
</feature>
<proteinExistence type="inferred from homology"/>
<evidence type="ECO:0000256" key="2">
    <source>
        <dbReference type="ARBA" id="ARBA00022737"/>
    </source>
</evidence>
<evidence type="ECO:0000256" key="3">
    <source>
        <dbReference type="PROSITE-ProRule" id="PRU00708"/>
    </source>
</evidence>
<comment type="similarity">
    <text evidence="1">Belongs to the PPR family. P subfamily.</text>
</comment>
<dbReference type="Proteomes" id="UP001054252">
    <property type="component" value="Unassembled WGS sequence"/>
</dbReference>
<dbReference type="PROSITE" id="PS51375">
    <property type="entry name" value="PPR"/>
    <property type="match status" value="4"/>
</dbReference>
<comment type="caution">
    <text evidence="4">The sequence shown here is derived from an EMBL/GenBank/DDBJ whole genome shotgun (WGS) entry which is preliminary data.</text>
</comment>